<sequence>MSADSTQATITTHGRSGYKRGCRCEVCVAANAAAQVKYRERRKRGEAPSQRTQPAPPPRQDPAFAELAAAIGPPAPEPGALCVGDHDLFDPPQDGEAAAAAAARHELAADICRACPEVTACRAWVDSLPPRRRPGGVVAGQTPEGGPPVTVPTPAKFADILYQRDLAPWDIGGPQSVIRQLVAHGAVTGHVLDPGCGTGWHAIEYARAGCEVVGIDAALTAVARARRNARNAGAAAQFVLGDVTTKLCAYEGRFDTVVDSKFYDNLEDTAARRRYSAALHRATRPGAKLIVFGFGPGHVNGVHNHALEVFDHDEVLTGTGWAITYVGATTYQLRSAGWEPQCADCPRRLPDDLMHIPITEVHARRRPVA</sequence>
<dbReference type="Gene3D" id="3.40.50.150">
    <property type="entry name" value="Vaccinia Virus protein VP39"/>
    <property type="match status" value="1"/>
</dbReference>
<dbReference type="InterPro" id="IPR041698">
    <property type="entry name" value="Methyltransf_25"/>
</dbReference>
<organism evidence="6 7">
    <name type="scientific">Mycolicibacterium hippocampi</name>
    <dbReference type="NCBI Taxonomy" id="659824"/>
    <lineage>
        <taxon>Bacteria</taxon>
        <taxon>Bacillati</taxon>
        <taxon>Actinomycetota</taxon>
        <taxon>Actinomycetes</taxon>
        <taxon>Mycobacteriales</taxon>
        <taxon>Mycobacteriaceae</taxon>
        <taxon>Mycolicibacterium</taxon>
    </lineage>
</organism>
<keyword evidence="2" id="KW-0808">Transferase</keyword>
<dbReference type="CDD" id="cd02440">
    <property type="entry name" value="AdoMet_MTases"/>
    <property type="match status" value="1"/>
</dbReference>
<dbReference type="SUPFAM" id="SSF53335">
    <property type="entry name" value="S-adenosyl-L-methionine-dependent methyltransferases"/>
    <property type="match status" value="1"/>
</dbReference>
<accession>A0A7I9ZH37</accession>
<comment type="caution">
    <text evidence="6">The sequence shown here is derived from an EMBL/GenBank/DDBJ whole genome shotgun (WGS) entry which is preliminary data.</text>
</comment>
<proteinExistence type="predicted"/>
<dbReference type="RefSeq" id="WP_163886808.1">
    <property type="nucleotide sequence ID" value="NZ_BLLB01000002.1"/>
</dbReference>
<dbReference type="GO" id="GO:0008168">
    <property type="term" value="F:methyltransferase activity"/>
    <property type="evidence" value="ECO:0007669"/>
    <property type="project" value="UniProtKB-KW"/>
</dbReference>
<feature type="domain" description="4Fe-4S Wbl-type" evidence="5">
    <location>
        <begin position="81"/>
        <end position="148"/>
    </location>
</feature>
<keyword evidence="7" id="KW-1185">Reference proteome</keyword>
<dbReference type="Pfam" id="PF13649">
    <property type="entry name" value="Methyltransf_25"/>
    <property type="match status" value="1"/>
</dbReference>
<evidence type="ECO:0000256" key="1">
    <source>
        <dbReference type="ARBA" id="ARBA00022603"/>
    </source>
</evidence>
<dbReference type="AlphaFoldDB" id="A0A7I9ZH37"/>
<dbReference type="Proteomes" id="UP000465304">
    <property type="component" value="Unassembled WGS sequence"/>
</dbReference>
<dbReference type="InterPro" id="IPR029063">
    <property type="entry name" value="SAM-dependent_MTases_sf"/>
</dbReference>
<evidence type="ECO:0000313" key="7">
    <source>
        <dbReference type="Proteomes" id="UP000465304"/>
    </source>
</evidence>
<dbReference type="PANTHER" id="PTHR43464">
    <property type="entry name" value="METHYLTRANSFERASE"/>
    <property type="match status" value="1"/>
</dbReference>
<protein>
    <recommendedName>
        <fullName evidence="5">4Fe-4S Wbl-type domain-containing protein</fullName>
    </recommendedName>
</protein>
<evidence type="ECO:0000256" key="3">
    <source>
        <dbReference type="ARBA" id="ARBA00022691"/>
    </source>
</evidence>
<evidence type="ECO:0000256" key="4">
    <source>
        <dbReference type="SAM" id="MobiDB-lite"/>
    </source>
</evidence>
<dbReference type="PROSITE" id="PS51674">
    <property type="entry name" value="4FE4S_WBL"/>
    <property type="match status" value="1"/>
</dbReference>
<keyword evidence="3" id="KW-0949">S-adenosyl-L-methionine</keyword>
<reference evidence="6 7" key="1">
    <citation type="journal article" date="2019" name="Emerg. Microbes Infect.">
        <title>Comprehensive subspecies identification of 175 nontuberculous mycobacteria species based on 7547 genomic profiles.</title>
        <authorList>
            <person name="Matsumoto Y."/>
            <person name="Kinjo T."/>
            <person name="Motooka D."/>
            <person name="Nabeya D."/>
            <person name="Jung N."/>
            <person name="Uechi K."/>
            <person name="Horii T."/>
            <person name="Iida T."/>
            <person name="Fujita J."/>
            <person name="Nakamura S."/>
        </authorList>
    </citation>
    <scope>NUCLEOTIDE SEQUENCE [LARGE SCALE GENOMIC DNA]</scope>
    <source>
        <strain evidence="6 7">JCM 30996</strain>
    </source>
</reference>
<dbReference type="EMBL" id="BLLB01000002">
    <property type="protein sequence ID" value="GFH00017.1"/>
    <property type="molecule type" value="Genomic_DNA"/>
</dbReference>
<evidence type="ECO:0000256" key="2">
    <source>
        <dbReference type="ARBA" id="ARBA00022679"/>
    </source>
</evidence>
<gene>
    <name evidence="6" type="ORF">MHIP_05000</name>
</gene>
<dbReference type="GO" id="GO:0032259">
    <property type="term" value="P:methylation"/>
    <property type="evidence" value="ECO:0007669"/>
    <property type="project" value="UniProtKB-KW"/>
</dbReference>
<evidence type="ECO:0000313" key="6">
    <source>
        <dbReference type="EMBL" id="GFH00017.1"/>
    </source>
</evidence>
<evidence type="ECO:0000259" key="5">
    <source>
        <dbReference type="PROSITE" id="PS51674"/>
    </source>
</evidence>
<keyword evidence="1" id="KW-0489">Methyltransferase</keyword>
<feature type="region of interest" description="Disordered" evidence="4">
    <location>
        <begin position="37"/>
        <end position="61"/>
    </location>
</feature>
<dbReference type="PANTHER" id="PTHR43464:SF19">
    <property type="entry name" value="UBIQUINONE BIOSYNTHESIS O-METHYLTRANSFERASE, MITOCHONDRIAL"/>
    <property type="match status" value="1"/>
</dbReference>
<dbReference type="InterPro" id="IPR034768">
    <property type="entry name" value="4FE4S_WBL"/>
</dbReference>
<name>A0A7I9ZH37_9MYCO</name>